<dbReference type="OrthoDB" id="9814553at2"/>
<dbReference type="Pfam" id="PF01381">
    <property type="entry name" value="HTH_3"/>
    <property type="match status" value="1"/>
</dbReference>
<dbReference type="CDD" id="cd00093">
    <property type="entry name" value="HTH_XRE"/>
    <property type="match status" value="1"/>
</dbReference>
<feature type="domain" description="HTH cro/C1-type" evidence="2">
    <location>
        <begin position="15"/>
        <end position="70"/>
    </location>
</feature>
<evidence type="ECO:0000259" key="2">
    <source>
        <dbReference type="PROSITE" id="PS50943"/>
    </source>
</evidence>
<dbReference type="AlphaFoldDB" id="A0A0U9HDU4"/>
<dbReference type="STRING" id="224999.GCA_001485475_00832"/>
<dbReference type="Proteomes" id="UP000062160">
    <property type="component" value="Unassembled WGS sequence"/>
</dbReference>
<organism evidence="3">
    <name type="scientific">Tepidanaerobacter syntrophicus</name>
    <dbReference type="NCBI Taxonomy" id="224999"/>
    <lineage>
        <taxon>Bacteria</taxon>
        <taxon>Bacillati</taxon>
        <taxon>Bacillota</taxon>
        <taxon>Clostridia</taxon>
        <taxon>Thermosediminibacterales</taxon>
        <taxon>Tepidanaerobacteraceae</taxon>
        <taxon>Tepidanaerobacter</taxon>
    </lineage>
</organism>
<keyword evidence="4" id="KW-1185">Reference proteome</keyword>
<dbReference type="InterPro" id="IPR001387">
    <property type="entry name" value="Cro/C1-type_HTH"/>
</dbReference>
<evidence type="ECO:0000256" key="1">
    <source>
        <dbReference type="ARBA" id="ARBA00023125"/>
    </source>
</evidence>
<dbReference type="GO" id="GO:0005829">
    <property type="term" value="C:cytosol"/>
    <property type="evidence" value="ECO:0007669"/>
    <property type="project" value="TreeGrafter"/>
</dbReference>
<keyword evidence="1" id="KW-0238">DNA-binding</keyword>
<dbReference type="SUPFAM" id="SSF47413">
    <property type="entry name" value="lambda repressor-like DNA-binding domains"/>
    <property type="match status" value="1"/>
</dbReference>
<accession>A0A0U9HDU4</accession>
<evidence type="ECO:0000313" key="4">
    <source>
        <dbReference type="Proteomes" id="UP000062160"/>
    </source>
</evidence>
<dbReference type="InterPro" id="IPR050807">
    <property type="entry name" value="TransReg_Diox_bact_type"/>
</dbReference>
<dbReference type="RefSeq" id="WP_059032019.1">
    <property type="nucleotide sequence ID" value="NZ_BSDN01000003.1"/>
</dbReference>
<dbReference type="GO" id="GO:0003700">
    <property type="term" value="F:DNA-binding transcription factor activity"/>
    <property type="evidence" value="ECO:0007669"/>
    <property type="project" value="TreeGrafter"/>
</dbReference>
<dbReference type="PANTHER" id="PTHR46797:SF19">
    <property type="entry name" value="BLL2473 PROTEIN"/>
    <property type="match status" value="1"/>
</dbReference>
<dbReference type="PROSITE" id="PS50943">
    <property type="entry name" value="HTH_CROC1"/>
    <property type="match status" value="1"/>
</dbReference>
<dbReference type="Gene3D" id="1.10.260.40">
    <property type="entry name" value="lambda repressor-like DNA-binding domains"/>
    <property type="match status" value="1"/>
</dbReference>
<dbReference type="PANTHER" id="PTHR46797">
    <property type="entry name" value="HTH-TYPE TRANSCRIPTIONAL REGULATOR"/>
    <property type="match status" value="1"/>
</dbReference>
<dbReference type="GO" id="GO:0003677">
    <property type="term" value="F:DNA binding"/>
    <property type="evidence" value="ECO:0007669"/>
    <property type="project" value="UniProtKB-KW"/>
</dbReference>
<protein>
    <submittedName>
        <fullName evidence="3">Cupin domain-containing protein</fullName>
    </submittedName>
</protein>
<evidence type="ECO:0000313" key="3">
    <source>
        <dbReference type="EMBL" id="GAQ24826.1"/>
    </source>
</evidence>
<dbReference type="Gene3D" id="2.60.120.10">
    <property type="entry name" value="Jelly Rolls"/>
    <property type="match status" value="1"/>
</dbReference>
<dbReference type="InterPro" id="IPR013096">
    <property type="entry name" value="Cupin_2"/>
</dbReference>
<reference evidence="3" key="1">
    <citation type="journal article" date="2016" name="Genome Announc.">
        <title>Draft Genome Sequence of the Syntrophic Lactate-Degrading Bacterium Tepidanaerobacter syntrophicus JLT.</title>
        <authorList>
            <person name="Matsuura N."/>
            <person name="Ohashi A."/>
            <person name="Tourlousse D.M."/>
            <person name="Sekiguchi Y."/>
        </authorList>
    </citation>
    <scope>NUCLEOTIDE SEQUENCE [LARGE SCALE GENOMIC DNA]</scope>
    <source>
        <strain evidence="3">JL</strain>
    </source>
</reference>
<dbReference type="SUPFAM" id="SSF51182">
    <property type="entry name" value="RmlC-like cupins"/>
    <property type="match status" value="1"/>
</dbReference>
<dbReference type="InterPro" id="IPR014710">
    <property type="entry name" value="RmlC-like_jellyroll"/>
</dbReference>
<dbReference type="InterPro" id="IPR011051">
    <property type="entry name" value="RmlC_Cupin_sf"/>
</dbReference>
<dbReference type="CDD" id="cd02209">
    <property type="entry name" value="cupin_XRE_C"/>
    <property type="match status" value="1"/>
</dbReference>
<dbReference type="SMART" id="SM00530">
    <property type="entry name" value="HTH_XRE"/>
    <property type="match status" value="1"/>
</dbReference>
<sequence>MKKEPYEENTFYSRIKKFRKEKKMTIKELAEKANITSSMLSQIERGLANPSINTMKLIANALDVPLFKFFMEEEDDIRSQVVTPENRRRVYLPDSNGVIYELLTPDLAGTIEFCQLTLEPYMSTSDTPMGHEGEEVAIVISGTAELVLDDSKIIMEAGDSIRIPPHTNHKWYNPSEKPLVLIFAITPPSF</sequence>
<gene>
    <name evidence="3" type="ORF">TSYNT_6207</name>
</gene>
<dbReference type="EMBL" id="DF977000">
    <property type="protein sequence ID" value="GAQ24826.1"/>
    <property type="molecule type" value="Genomic_DNA"/>
</dbReference>
<proteinExistence type="predicted"/>
<name>A0A0U9HDU4_9FIRM</name>
<dbReference type="Pfam" id="PF07883">
    <property type="entry name" value="Cupin_2"/>
    <property type="match status" value="1"/>
</dbReference>
<dbReference type="InterPro" id="IPR010982">
    <property type="entry name" value="Lambda_DNA-bd_dom_sf"/>
</dbReference>